<evidence type="ECO:0000313" key="2">
    <source>
        <dbReference type="EMBL" id="SEM34210.1"/>
    </source>
</evidence>
<dbReference type="CDD" id="cd12797">
    <property type="entry name" value="M23_peptidase"/>
    <property type="match status" value="1"/>
</dbReference>
<sequence>MIAYHGRTTGILYTCFVLFFAAACSTSKRGLFTKQTAHEQYASRLTDAGLASSALGSLWFAAAEKALARPLSITLPYKETGYFAAEKPDAAGYLFPARRGDVLKIAITGKPTSSFKIFADLWQPAAANEKPVLLAAADTTSWTLQHEVKADGRFLLRLQPELLRSGEYTVTITTAPSLAFPVPGSTQPRIGSFWGANRDGGSRSHEGIDIFGKFRTPVISAADGFISSTRENKLGGRVIFLNPDGKPYSLYYAHLDSVLVREGQKVKLGDTIGLMGNTGNARNTATHLHFGIYTNGGAIDPLPFVNRDRPAPAEVTAATVLLQHIIRNTGATSLIASPVKNGTLIEKLPANRVMQVMAATGSWYKVALPDSREGFVESKAVSAQPYKKQLAKNATPLLDAPDTAAAVKITIPAGADIDILGDQGAYRFITYGKQKGWVQL</sequence>
<dbReference type="InterPro" id="IPR050570">
    <property type="entry name" value="Cell_wall_metabolism_enzyme"/>
</dbReference>
<evidence type="ECO:0000259" key="1">
    <source>
        <dbReference type="Pfam" id="PF01551"/>
    </source>
</evidence>
<dbReference type="Gene3D" id="2.70.70.10">
    <property type="entry name" value="Glucose Permease (Domain IIA)"/>
    <property type="match status" value="1"/>
</dbReference>
<organism evidence="2 3">
    <name type="scientific">Chitinophaga rupis</name>
    <dbReference type="NCBI Taxonomy" id="573321"/>
    <lineage>
        <taxon>Bacteria</taxon>
        <taxon>Pseudomonadati</taxon>
        <taxon>Bacteroidota</taxon>
        <taxon>Chitinophagia</taxon>
        <taxon>Chitinophagales</taxon>
        <taxon>Chitinophagaceae</taxon>
        <taxon>Chitinophaga</taxon>
    </lineage>
</organism>
<dbReference type="InterPro" id="IPR016047">
    <property type="entry name" value="M23ase_b-sheet_dom"/>
</dbReference>
<dbReference type="InterPro" id="IPR011055">
    <property type="entry name" value="Dup_hybrid_motif"/>
</dbReference>
<keyword evidence="3" id="KW-1185">Reference proteome</keyword>
<dbReference type="Gene3D" id="2.30.30.40">
    <property type="entry name" value="SH3 Domains"/>
    <property type="match status" value="1"/>
</dbReference>
<proteinExistence type="predicted"/>
<keyword evidence="2" id="KW-0378">Hydrolase</keyword>
<evidence type="ECO:0000313" key="3">
    <source>
        <dbReference type="Proteomes" id="UP000198984"/>
    </source>
</evidence>
<dbReference type="RefSeq" id="WP_089914559.1">
    <property type="nucleotide sequence ID" value="NZ_FOBB01000004.1"/>
</dbReference>
<dbReference type="SUPFAM" id="SSF51261">
    <property type="entry name" value="Duplicated hybrid motif"/>
    <property type="match status" value="1"/>
</dbReference>
<dbReference type="Proteomes" id="UP000198984">
    <property type="component" value="Unassembled WGS sequence"/>
</dbReference>
<dbReference type="Pfam" id="PF01551">
    <property type="entry name" value="Peptidase_M23"/>
    <property type="match status" value="1"/>
</dbReference>
<accession>A0A1H7XK98</accession>
<dbReference type="GO" id="GO:0004222">
    <property type="term" value="F:metalloendopeptidase activity"/>
    <property type="evidence" value="ECO:0007669"/>
    <property type="project" value="TreeGrafter"/>
</dbReference>
<dbReference type="PANTHER" id="PTHR21666">
    <property type="entry name" value="PEPTIDASE-RELATED"/>
    <property type="match status" value="1"/>
</dbReference>
<dbReference type="PANTHER" id="PTHR21666:SF268">
    <property type="entry name" value="PEPTIDASE M23 DOMAIN-CONTAINING PROTEIN"/>
    <property type="match status" value="1"/>
</dbReference>
<protein>
    <submittedName>
        <fullName evidence="2">Murein DD-endopeptidase MepM and murein hydrolase activator NlpD, contain LysM domain</fullName>
    </submittedName>
</protein>
<feature type="domain" description="M23ase beta-sheet core" evidence="1">
    <location>
        <begin position="204"/>
        <end position="301"/>
    </location>
</feature>
<name>A0A1H7XK98_9BACT</name>
<dbReference type="OrthoDB" id="9810477at2"/>
<gene>
    <name evidence="2" type="ORF">SAMN04488505_104107</name>
</gene>
<dbReference type="EMBL" id="FOBB01000004">
    <property type="protein sequence ID" value="SEM34210.1"/>
    <property type="molecule type" value="Genomic_DNA"/>
</dbReference>
<reference evidence="2 3" key="1">
    <citation type="submission" date="2016-10" db="EMBL/GenBank/DDBJ databases">
        <authorList>
            <person name="de Groot N.N."/>
        </authorList>
    </citation>
    <scope>NUCLEOTIDE SEQUENCE [LARGE SCALE GENOMIC DNA]</scope>
    <source>
        <strain evidence="2 3">DSM 21039</strain>
    </source>
</reference>
<dbReference type="AlphaFoldDB" id="A0A1H7XK98"/>
<dbReference type="PROSITE" id="PS51257">
    <property type="entry name" value="PROKAR_LIPOPROTEIN"/>
    <property type="match status" value="1"/>
</dbReference>
<dbReference type="STRING" id="573321.SAMN04488505_104107"/>